<reference evidence="1" key="2">
    <citation type="submission" date="2020-11" db="EMBL/GenBank/DDBJ databases">
        <authorList>
            <person name="McCartney M.A."/>
            <person name="Auch B."/>
            <person name="Kono T."/>
            <person name="Mallez S."/>
            <person name="Becker A."/>
            <person name="Gohl D.M."/>
            <person name="Silverstein K.A.T."/>
            <person name="Koren S."/>
            <person name="Bechman K.B."/>
            <person name="Herman A."/>
            <person name="Abrahante J.E."/>
            <person name="Garbe J."/>
        </authorList>
    </citation>
    <scope>NUCLEOTIDE SEQUENCE</scope>
    <source>
        <strain evidence="1">Duluth1</strain>
        <tissue evidence="1">Whole animal</tissue>
    </source>
</reference>
<protein>
    <submittedName>
        <fullName evidence="1">Uncharacterized protein</fullName>
    </submittedName>
</protein>
<organism evidence="1 2">
    <name type="scientific">Dreissena polymorpha</name>
    <name type="common">Zebra mussel</name>
    <name type="synonym">Mytilus polymorpha</name>
    <dbReference type="NCBI Taxonomy" id="45954"/>
    <lineage>
        <taxon>Eukaryota</taxon>
        <taxon>Metazoa</taxon>
        <taxon>Spiralia</taxon>
        <taxon>Lophotrochozoa</taxon>
        <taxon>Mollusca</taxon>
        <taxon>Bivalvia</taxon>
        <taxon>Autobranchia</taxon>
        <taxon>Heteroconchia</taxon>
        <taxon>Euheterodonta</taxon>
        <taxon>Imparidentia</taxon>
        <taxon>Neoheterodontei</taxon>
        <taxon>Myida</taxon>
        <taxon>Dreissenoidea</taxon>
        <taxon>Dreissenidae</taxon>
        <taxon>Dreissena</taxon>
    </lineage>
</organism>
<keyword evidence="2" id="KW-1185">Reference proteome</keyword>
<evidence type="ECO:0000313" key="2">
    <source>
        <dbReference type="Proteomes" id="UP000828390"/>
    </source>
</evidence>
<dbReference type="AlphaFoldDB" id="A0A9D4RLE1"/>
<evidence type="ECO:0000313" key="1">
    <source>
        <dbReference type="EMBL" id="KAH3872624.1"/>
    </source>
</evidence>
<accession>A0A9D4RLE1</accession>
<sequence>MLGGLHKKMALWNTVGDYLAGSGWVEVLTEAEVATGGVEESFLKCSQLTS</sequence>
<proteinExistence type="predicted"/>
<reference evidence="1" key="1">
    <citation type="journal article" date="2019" name="bioRxiv">
        <title>The Genome of the Zebra Mussel, Dreissena polymorpha: A Resource for Invasive Species Research.</title>
        <authorList>
            <person name="McCartney M.A."/>
            <person name="Auch B."/>
            <person name="Kono T."/>
            <person name="Mallez S."/>
            <person name="Zhang Y."/>
            <person name="Obille A."/>
            <person name="Becker A."/>
            <person name="Abrahante J.E."/>
            <person name="Garbe J."/>
            <person name="Badalamenti J.P."/>
            <person name="Herman A."/>
            <person name="Mangelson H."/>
            <person name="Liachko I."/>
            <person name="Sullivan S."/>
            <person name="Sone E.D."/>
            <person name="Koren S."/>
            <person name="Silverstein K.A.T."/>
            <person name="Beckman K.B."/>
            <person name="Gohl D.M."/>
        </authorList>
    </citation>
    <scope>NUCLEOTIDE SEQUENCE</scope>
    <source>
        <strain evidence="1">Duluth1</strain>
        <tissue evidence="1">Whole animal</tissue>
    </source>
</reference>
<comment type="caution">
    <text evidence="1">The sequence shown here is derived from an EMBL/GenBank/DDBJ whole genome shotgun (WGS) entry which is preliminary data.</text>
</comment>
<dbReference type="EMBL" id="JAIWYP010000002">
    <property type="protein sequence ID" value="KAH3872624.1"/>
    <property type="molecule type" value="Genomic_DNA"/>
</dbReference>
<dbReference type="Proteomes" id="UP000828390">
    <property type="component" value="Unassembled WGS sequence"/>
</dbReference>
<name>A0A9D4RLE1_DREPO</name>
<gene>
    <name evidence="1" type="ORF">DPMN_035843</name>
</gene>